<proteinExistence type="predicted"/>
<evidence type="ECO:0000313" key="2">
    <source>
        <dbReference type="EMBL" id="KAL2283742.1"/>
    </source>
</evidence>
<name>A0ABR4EMS2_9PEZI</name>
<evidence type="ECO:0000313" key="3">
    <source>
        <dbReference type="Proteomes" id="UP001600888"/>
    </source>
</evidence>
<dbReference type="EMBL" id="JBAWTH010000041">
    <property type="protein sequence ID" value="KAL2283742.1"/>
    <property type="molecule type" value="Genomic_DNA"/>
</dbReference>
<evidence type="ECO:0000256" key="1">
    <source>
        <dbReference type="SAM" id="Phobius"/>
    </source>
</evidence>
<dbReference type="Proteomes" id="UP001600888">
    <property type="component" value="Unassembled WGS sequence"/>
</dbReference>
<reference evidence="2 3" key="1">
    <citation type="submission" date="2024-03" db="EMBL/GenBank/DDBJ databases">
        <title>A high-quality draft genome sequence of Diaporthe vaccinii, a causative agent of upright dieback and viscid rot disease in cranberry plants.</title>
        <authorList>
            <person name="Sarrasin M."/>
            <person name="Lang B.F."/>
            <person name="Burger G."/>
        </authorList>
    </citation>
    <scope>NUCLEOTIDE SEQUENCE [LARGE SCALE GENOMIC DNA]</scope>
    <source>
        <strain evidence="2 3">IS7</strain>
    </source>
</reference>
<keyword evidence="1" id="KW-0812">Transmembrane</keyword>
<keyword evidence="1" id="KW-1133">Transmembrane helix</keyword>
<protein>
    <submittedName>
        <fullName evidence="2">Uncharacterized protein</fullName>
    </submittedName>
</protein>
<organism evidence="2 3">
    <name type="scientific">Diaporthe vaccinii</name>
    <dbReference type="NCBI Taxonomy" id="105482"/>
    <lineage>
        <taxon>Eukaryota</taxon>
        <taxon>Fungi</taxon>
        <taxon>Dikarya</taxon>
        <taxon>Ascomycota</taxon>
        <taxon>Pezizomycotina</taxon>
        <taxon>Sordariomycetes</taxon>
        <taxon>Sordariomycetidae</taxon>
        <taxon>Diaporthales</taxon>
        <taxon>Diaporthaceae</taxon>
        <taxon>Diaporthe</taxon>
        <taxon>Diaporthe eres species complex</taxon>
    </lineage>
</organism>
<accession>A0ABR4EMS2</accession>
<gene>
    <name evidence="2" type="ORF">FJTKL_09780</name>
</gene>
<keyword evidence="3" id="KW-1185">Reference proteome</keyword>
<sequence length="166" mass="18627">MYSGKEIQMDEAKQDQEGGAGLYTLGLACCIGISVCGMFDRKAEPGEIRHDAFLAHLADGPLMEETWQLLKRKIDRAKSNGLTDLKIRICIVNPSTLNEDKTPGMKWSQAMIIEQQKLNDHYVIKANSLLTTTRRGSQKVDVQSHHINKEVDMQITSGRRMLILDA</sequence>
<keyword evidence="1" id="KW-0472">Membrane</keyword>
<feature type="transmembrane region" description="Helical" evidence="1">
    <location>
        <begin position="20"/>
        <end position="39"/>
    </location>
</feature>
<comment type="caution">
    <text evidence="2">The sequence shown here is derived from an EMBL/GenBank/DDBJ whole genome shotgun (WGS) entry which is preliminary data.</text>
</comment>
<dbReference type="PROSITE" id="PS51257">
    <property type="entry name" value="PROKAR_LIPOPROTEIN"/>
    <property type="match status" value="1"/>
</dbReference>